<gene>
    <name evidence="7" type="ORF">Cvel_9721</name>
</gene>
<dbReference type="SUPFAM" id="SSF52402">
    <property type="entry name" value="Adenine nucleotide alpha hydrolases-like"/>
    <property type="match status" value="1"/>
</dbReference>
<evidence type="ECO:0000313" key="7">
    <source>
        <dbReference type="EMBL" id="CEM49963.1"/>
    </source>
</evidence>
<evidence type="ECO:0000256" key="5">
    <source>
        <dbReference type="ARBA" id="ARBA00048108"/>
    </source>
</evidence>
<dbReference type="EC" id="6.3.1.14" evidence="1"/>
<sequence length="256" mass="28907">MSMEEASRSRGEKQQIQEGADYCAVSWTGGKDCNLALLSAWRDPSLHVVALVVFRPEDAQFRAHPLKVMEAQATSLGLPLLHVVIPRDASSYKEEYVKGLRMLRDEHGISVIATGDMDLVGSMERNWIDECAEAAGGMRAFLPLWKADRRQCLERLIAERFRVVFSCVKSPWFHSGWVGRVMDSEALRALQTMQKEKHKFDSGEAEKTSLDLGGERGEYHTMCVDGPLYAHPVEIQHREPPLELVSQPGQREGEQW</sequence>
<evidence type="ECO:0000259" key="6">
    <source>
        <dbReference type="Pfam" id="PF01902"/>
    </source>
</evidence>
<dbReference type="CDD" id="cd01994">
    <property type="entry name" value="AANH_PF0828-like"/>
    <property type="match status" value="1"/>
</dbReference>
<protein>
    <recommendedName>
        <fullName evidence="2">Diphthine--ammonia ligase</fullName>
        <ecNumber evidence="1">6.3.1.14</ecNumber>
    </recommendedName>
    <alternativeName>
        <fullName evidence="3">Diphthamide synthase</fullName>
    </alternativeName>
    <alternativeName>
        <fullName evidence="4">Diphthamide synthetase</fullName>
    </alternativeName>
</protein>
<evidence type="ECO:0000256" key="4">
    <source>
        <dbReference type="ARBA" id="ARBA00031552"/>
    </source>
</evidence>
<organism evidence="7">
    <name type="scientific">Chromera velia CCMP2878</name>
    <dbReference type="NCBI Taxonomy" id="1169474"/>
    <lineage>
        <taxon>Eukaryota</taxon>
        <taxon>Sar</taxon>
        <taxon>Alveolata</taxon>
        <taxon>Colpodellida</taxon>
        <taxon>Chromeraceae</taxon>
        <taxon>Chromera</taxon>
    </lineage>
</organism>
<dbReference type="Pfam" id="PF01902">
    <property type="entry name" value="Diphthami_syn_2"/>
    <property type="match status" value="1"/>
</dbReference>
<dbReference type="Gene3D" id="3.40.50.620">
    <property type="entry name" value="HUPs"/>
    <property type="match status" value="1"/>
</dbReference>
<dbReference type="GO" id="GO:0017178">
    <property type="term" value="F:diphthine-ammonia ligase activity"/>
    <property type="evidence" value="ECO:0007669"/>
    <property type="project" value="UniProtKB-EC"/>
</dbReference>
<dbReference type="Gene3D" id="3.90.1490.10">
    <property type="entry name" value="putative n-type atp pyrophosphatase, domain 2"/>
    <property type="match status" value="1"/>
</dbReference>
<dbReference type="InterPro" id="IPR014729">
    <property type="entry name" value="Rossmann-like_a/b/a_fold"/>
</dbReference>
<comment type="catalytic activity">
    <reaction evidence="5">
        <text>diphthine-[translation elongation factor 2] + NH4(+) + ATP = diphthamide-[translation elongation factor 2] + AMP + diphosphate + H(+)</text>
        <dbReference type="Rhea" id="RHEA:19753"/>
        <dbReference type="Rhea" id="RHEA-COMP:10172"/>
        <dbReference type="Rhea" id="RHEA-COMP:10174"/>
        <dbReference type="ChEBI" id="CHEBI:15378"/>
        <dbReference type="ChEBI" id="CHEBI:16692"/>
        <dbReference type="ChEBI" id="CHEBI:28938"/>
        <dbReference type="ChEBI" id="CHEBI:30616"/>
        <dbReference type="ChEBI" id="CHEBI:33019"/>
        <dbReference type="ChEBI" id="CHEBI:82696"/>
        <dbReference type="ChEBI" id="CHEBI:456215"/>
        <dbReference type="EC" id="6.3.1.14"/>
    </reaction>
</comment>
<proteinExistence type="predicted"/>
<dbReference type="VEuPathDB" id="CryptoDB:Cvel_9721"/>
<feature type="domain" description="Diphthamide synthase" evidence="6">
    <location>
        <begin position="24"/>
        <end position="238"/>
    </location>
</feature>
<accession>A0A0G4HZF7</accession>
<evidence type="ECO:0000256" key="3">
    <source>
        <dbReference type="ARBA" id="ARBA00029814"/>
    </source>
</evidence>
<evidence type="ECO:0000256" key="1">
    <source>
        <dbReference type="ARBA" id="ARBA00012089"/>
    </source>
</evidence>
<dbReference type="InterPro" id="IPR002761">
    <property type="entry name" value="Diphthami_syn_dom"/>
</dbReference>
<dbReference type="EMBL" id="CDMZ01004512">
    <property type="protein sequence ID" value="CEM49963.1"/>
    <property type="molecule type" value="Genomic_DNA"/>
</dbReference>
<reference evidence="7" key="1">
    <citation type="submission" date="2014-11" db="EMBL/GenBank/DDBJ databases">
        <authorList>
            <person name="Otto D Thomas"/>
            <person name="Naeem Raeece"/>
        </authorList>
    </citation>
    <scope>NUCLEOTIDE SEQUENCE</scope>
</reference>
<dbReference type="AlphaFoldDB" id="A0A0G4HZF7"/>
<name>A0A0G4HZF7_9ALVE</name>
<evidence type="ECO:0000256" key="2">
    <source>
        <dbReference type="ARBA" id="ARBA00018426"/>
    </source>
</evidence>